<feature type="coiled-coil region" evidence="1">
    <location>
        <begin position="40"/>
        <end position="225"/>
    </location>
</feature>
<organism evidence="2 3">
    <name type="scientific">Gossypium hirsutum</name>
    <name type="common">Upland cotton</name>
    <name type="synonym">Gossypium mexicanum</name>
    <dbReference type="NCBI Taxonomy" id="3635"/>
    <lineage>
        <taxon>Eukaryota</taxon>
        <taxon>Viridiplantae</taxon>
        <taxon>Streptophyta</taxon>
        <taxon>Embryophyta</taxon>
        <taxon>Tracheophyta</taxon>
        <taxon>Spermatophyta</taxon>
        <taxon>Magnoliopsida</taxon>
        <taxon>eudicotyledons</taxon>
        <taxon>Gunneridae</taxon>
        <taxon>Pentapetalae</taxon>
        <taxon>rosids</taxon>
        <taxon>malvids</taxon>
        <taxon>Malvales</taxon>
        <taxon>Malvaceae</taxon>
        <taxon>Malvoideae</taxon>
        <taxon>Gossypium</taxon>
    </lineage>
</organism>
<evidence type="ECO:0000313" key="3">
    <source>
        <dbReference type="RefSeq" id="XP_016729422.1"/>
    </source>
</evidence>
<reference evidence="2" key="1">
    <citation type="journal article" date="2020" name="Nat. Genet.">
        <title>Genomic diversifications of five Gossypium allopolyploid species and their impact on cotton improvement.</title>
        <authorList>
            <person name="Chen Z.J."/>
            <person name="Sreedasyam A."/>
            <person name="Ando A."/>
            <person name="Song Q."/>
            <person name="De Santiago L.M."/>
            <person name="Hulse-Kemp A.M."/>
            <person name="Ding M."/>
            <person name="Ye W."/>
            <person name="Kirkbride R.C."/>
            <person name="Jenkins J."/>
            <person name="Plott C."/>
            <person name="Lovell J."/>
            <person name="Lin Y.M."/>
            <person name="Vaughn R."/>
            <person name="Liu B."/>
            <person name="Simpson S."/>
            <person name="Scheffler B.E."/>
            <person name="Wen L."/>
            <person name="Saski C.A."/>
            <person name="Grover C.E."/>
            <person name="Hu G."/>
            <person name="Conover J.L."/>
            <person name="Carlson J.W."/>
            <person name="Shu S."/>
            <person name="Boston L.B."/>
            <person name="Williams M."/>
            <person name="Peterson D.G."/>
            <person name="McGee K."/>
            <person name="Jones D.C."/>
            <person name="Wendel J.F."/>
            <person name="Stelly D.M."/>
            <person name="Grimwood J."/>
            <person name="Schmutz J."/>
        </authorList>
    </citation>
    <scope>NUCLEOTIDE SEQUENCE [LARGE SCALE GENOMIC DNA]</scope>
    <source>
        <strain evidence="2">cv. TM-1</strain>
    </source>
</reference>
<proteinExistence type="predicted"/>
<dbReference type="AlphaFoldDB" id="A0A1U8MRF4"/>
<dbReference type="PaxDb" id="3635-A0A1U8MRF4"/>
<accession>A0A1U8MRF4</accession>
<dbReference type="PANTHER" id="PTHR48200">
    <property type="entry name" value="PROTEIN, PUTATIVE-RELATED"/>
    <property type="match status" value="1"/>
</dbReference>
<dbReference type="RefSeq" id="XP_016729422.1">
    <property type="nucleotide sequence ID" value="XM_016873933.1"/>
</dbReference>
<reference evidence="3" key="2">
    <citation type="submission" date="2025-08" db="UniProtKB">
        <authorList>
            <consortium name="RefSeq"/>
        </authorList>
    </citation>
    <scope>IDENTIFICATION</scope>
</reference>
<sequence length="229" mass="27482">MTTPEYDEWRARRINDNIPKSSHEGNQSLEEHLKVVPSELEILKQDFERRNAELEKQIERIEEEKMNLRLDADVQKLEVERLKKGKARAEEDLDSLKTDYKKLRLSIRTAGLGKSSEQWRKEIQEEKNKADEWERRFQEIQAQNETLKRSLSDNQKEKGELENRVTELEGSLHRHRNRNSVIELRASLNRIEEMKERIKELEAALRNCENRIEYLESNEDRQAEQLHYF</sequence>
<name>A0A1U8MRF4_GOSHI</name>
<evidence type="ECO:0000313" key="2">
    <source>
        <dbReference type="Proteomes" id="UP000818029"/>
    </source>
</evidence>
<dbReference type="KEGG" id="ghi:107940499"/>
<dbReference type="Gene3D" id="1.20.5.340">
    <property type="match status" value="1"/>
</dbReference>
<dbReference type="Proteomes" id="UP000818029">
    <property type="component" value="Chromosome D02"/>
</dbReference>
<protein>
    <submittedName>
        <fullName evidence="3">Tropomyosin-1-like</fullName>
    </submittedName>
</protein>
<keyword evidence="2" id="KW-1185">Reference proteome</keyword>
<dbReference type="GeneID" id="107940499"/>
<dbReference type="PANTHER" id="PTHR48200:SF1">
    <property type="entry name" value="AMINOTRANSFERASE-LIKE PLANT MOBILE DOMAIN-CONTAINING PROTEIN"/>
    <property type="match status" value="1"/>
</dbReference>
<dbReference type="SMR" id="A0A1U8MRF4"/>
<evidence type="ECO:0000256" key="1">
    <source>
        <dbReference type="SAM" id="Coils"/>
    </source>
</evidence>
<keyword evidence="1" id="KW-0175">Coiled coil</keyword>
<gene>
    <name evidence="3" type="primary">LOC107940499</name>
</gene>